<dbReference type="RefSeq" id="WP_345559118.1">
    <property type="nucleotide sequence ID" value="NZ_BAABDQ010000002.1"/>
</dbReference>
<reference evidence="2" key="1">
    <citation type="journal article" date="2019" name="Int. J. Syst. Evol. Microbiol.">
        <title>The Global Catalogue of Microorganisms (GCM) 10K type strain sequencing project: providing services to taxonomists for standard genome sequencing and annotation.</title>
        <authorList>
            <consortium name="The Broad Institute Genomics Platform"/>
            <consortium name="The Broad Institute Genome Sequencing Center for Infectious Disease"/>
            <person name="Wu L."/>
            <person name="Ma J."/>
        </authorList>
    </citation>
    <scope>NUCLEOTIDE SEQUENCE [LARGE SCALE GENOMIC DNA]</scope>
    <source>
        <strain evidence="2">JCM 17326</strain>
    </source>
</reference>
<name>A0ABP6VCF3_9ACTN</name>
<evidence type="ECO:0000313" key="2">
    <source>
        <dbReference type="Proteomes" id="UP001500630"/>
    </source>
</evidence>
<sequence>MRDTTHKIVERIIERALTGDKTSPRKQCNYNYDAVAQMVPDKVELAQGQVVNVSVAPSSAPVLRTWERRSSRTVIFHNQPWKNWISVDRQACQLCCFPRHRRGLFAPLGGRANVRARTFG</sequence>
<protein>
    <submittedName>
        <fullName evidence="1">Uncharacterized protein</fullName>
    </submittedName>
</protein>
<comment type="caution">
    <text evidence="1">The sequence shown here is derived from an EMBL/GenBank/DDBJ whole genome shotgun (WGS) entry which is preliminary data.</text>
</comment>
<dbReference type="Proteomes" id="UP001500630">
    <property type="component" value="Unassembled WGS sequence"/>
</dbReference>
<accession>A0ABP6VCF3</accession>
<evidence type="ECO:0000313" key="1">
    <source>
        <dbReference type="EMBL" id="GAA3532884.1"/>
    </source>
</evidence>
<dbReference type="EMBL" id="BAABDQ010000002">
    <property type="protein sequence ID" value="GAA3532884.1"/>
    <property type="molecule type" value="Genomic_DNA"/>
</dbReference>
<keyword evidence="2" id="KW-1185">Reference proteome</keyword>
<organism evidence="1 2">
    <name type="scientific">Nonomuraea rosea</name>
    <dbReference type="NCBI Taxonomy" id="638574"/>
    <lineage>
        <taxon>Bacteria</taxon>
        <taxon>Bacillati</taxon>
        <taxon>Actinomycetota</taxon>
        <taxon>Actinomycetes</taxon>
        <taxon>Streptosporangiales</taxon>
        <taxon>Streptosporangiaceae</taxon>
        <taxon>Nonomuraea</taxon>
    </lineage>
</organism>
<gene>
    <name evidence="1" type="ORF">GCM10022419_010040</name>
</gene>
<proteinExistence type="predicted"/>